<keyword evidence="2" id="KW-1185">Reference proteome</keyword>
<organism evidence="1 2">
    <name type="scientific">Bifidobacterium subtile</name>
    <dbReference type="NCBI Taxonomy" id="77635"/>
    <lineage>
        <taxon>Bacteria</taxon>
        <taxon>Bacillati</taxon>
        <taxon>Actinomycetota</taxon>
        <taxon>Actinomycetes</taxon>
        <taxon>Bifidobacteriales</taxon>
        <taxon>Bifidobacteriaceae</taxon>
        <taxon>Bifidobacterium</taxon>
    </lineage>
</organism>
<protein>
    <submittedName>
        <fullName evidence="1">RelB/DinJ family addiction module antitoxin</fullName>
    </submittedName>
</protein>
<dbReference type="Pfam" id="PF04221">
    <property type="entry name" value="RelB"/>
    <property type="match status" value="1"/>
</dbReference>
<dbReference type="InterPro" id="IPR013321">
    <property type="entry name" value="Arc_rbn_hlx_hlx"/>
</dbReference>
<dbReference type="GO" id="GO:0006355">
    <property type="term" value="P:regulation of DNA-templated transcription"/>
    <property type="evidence" value="ECO:0007669"/>
    <property type="project" value="InterPro"/>
</dbReference>
<sequence>MQQLSRTRIQISTKTTLKEQADQLFDSLGIDIGTAVNLFLAQSVREGGLPFRPTTVTPFEQSVLDAAAETPVYVNNLDEMKEIIRNA</sequence>
<dbReference type="eggNOG" id="COG3077">
    <property type="taxonomic scope" value="Bacteria"/>
</dbReference>
<dbReference type="OrthoDB" id="3193284at2"/>
<name>A0A087EA27_9BIFI</name>
<dbReference type="RefSeq" id="WP_024462762.1">
    <property type="nucleotide sequence ID" value="NZ_CP062939.1"/>
</dbReference>
<dbReference type="NCBIfam" id="TIGR02384">
    <property type="entry name" value="RelB_DinJ"/>
    <property type="match status" value="1"/>
</dbReference>
<dbReference type="Gene3D" id="1.10.1220.10">
    <property type="entry name" value="Met repressor-like"/>
    <property type="match status" value="1"/>
</dbReference>
<dbReference type="Proteomes" id="UP000029055">
    <property type="component" value="Unassembled WGS sequence"/>
</dbReference>
<comment type="caution">
    <text evidence="1">The sequence shown here is derived from an EMBL/GenBank/DDBJ whole genome shotgun (WGS) entry which is preliminary data.</text>
</comment>
<proteinExistence type="predicted"/>
<dbReference type="EMBL" id="JGZR01000003">
    <property type="protein sequence ID" value="KFJ04628.1"/>
    <property type="molecule type" value="Genomic_DNA"/>
</dbReference>
<evidence type="ECO:0000313" key="2">
    <source>
        <dbReference type="Proteomes" id="UP000029055"/>
    </source>
</evidence>
<dbReference type="AlphaFoldDB" id="A0A087EA27"/>
<reference evidence="1 2" key="1">
    <citation type="submission" date="2014-03" db="EMBL/GenBank/DDBJ databases">
        <title>Genomics of Bifidobacteria.</title>
        <authorList>
            <person name="Ventura M."/>
            <person name="Milani C."/>
            <person name="Lugli G.A."/>
        </authorList>
    </citation>
    <scope>NUCLEOTIDE SEQUENCE [LARGE SCALE GENOMIC DNA]</scope>
    <source>
        <strain evidence="1 2">LMG 11597</strain>
    </source>
</reference>
<gene>
    <name evidence="1" type="ORF">BISU_0636</name>
</gene>
<dbReference type="STRING" id="77635.BISU_0636"/>
<dbReference type="InterPro" id="IPR007337">
    <property type="entry name" value="RelB/DinJ"/>
</dbReference>
<accession>A0A087EA27</accession>
<evidence type="ECO:0000313" key="1">
    <source>
        <dbReference type="EMBL" id="KFJ04628.1"/>
    </source>
</evidence>